<name>H2APY1_KAZAF</name>
<dbReference type="GO" id="GO:0005759">
    <property type="term" value="C:mitochondrial matrix"/>
    <property type="evidence" value="ECO:0007669"/>
    <property type="project" value="EnsemblFungi"/>
</dbReference>
<dbReference type="InterPro" id="IPR003428">
    <property type="entry name" value="MAM33"/>
</dbReference>
<dbReference type="SUPFAM" id="SSF54529">
    <property type="entry name" value="Mitochondrial glycoprotein MAM33-like"/>
    <property type="match status" value="1"/>
</dbReference>
<dbReference type="InterPro" id="IPR036561">
    <property type="entry name" value="MAM33_sf"/>
</dbReference>
<dbReference type="FunCoup" id="H2APY1">
    <property type="interactions" value="621"/>
</dbReference>
<dbReference type="Proteomes" id="UP000005220">
    <property type="component" value="Chromosome 2"/>
</dbReference>
<evidence type="ECO:0000313" key="1">
    <source>
        <dbReference type="EMBL" id="CCF56431.1"/>
    </source>
</evidence>
<reference evidence="1 2" key="1">
    <citation type="journal article" date="2011" name="Proc. Natl. Acad. Sci. U.S.A.">
        <title>Evolutionary erosion of yeast sex chromosomes by mating-type switching accidents.</title>
        <authorList>
            <person name="Gordon J.L."/>
            <person name="Armisen D."/>
            <person name="Proux-Wera E."/>
            <person name="Oheigeartaigh S.S."/>
            <person name="Byrne K.P."/>
            <person name="Wolfe K.H."/>
        </authorList>
    </citation>
    <scope>NUCLEOTIDE SEQUENCE [LARGE SCALE GENOMIC DNA]</scope>
    <source>
        <strain evidence="2">ATCC 22294 / BCRC 22015 / CBS 2517 / CECT 1963 / NBRC 1671 / NRRL Y-8276</strain>
    </source>
</reference>
<dbReference type="GO" id="GO:0009060">
    <property type="term" value="P:aerobic respiration"/>
    <property type="evidence" value="ECO:0007669"/>
    <property type="project" value="EnsemblFungi"/>
</dbReference>
<dbReference type="GO" id="GO:1902775">
    <property type="term" value="P:mitochondrial large ribosomal subunit assembly"/>
    <property type="evidence" value="ECO:0007669"/>
    <property type="project" value="EnsemblFungi"/>
</dbReference>
<sequence>MSFRLLGYSAKIALPVARRVVSRSCLRRGVSPSIRTLTSTSNAWNQHRQNVSNILSSELKIEQEAFSEQEQLPEALTSFLTKNKFKIIETPGKNEAQITKTNGETKETINVVFDVAQIANLPYDTAINEQTMTQENEEEDFDESFADNFANVNVIVTKDGNSSTLSFELLLNLQEGTFYVDSVTPYKSTKDATDQSAEAQMNRELLYHGPPFSNLDEELQESLELYLENRGINQELASFITSYSEFKENNEYIDWLSKMKSFFN</sequence>
<accession>H2APY1</accession>
<dbReference type="Pfam" id="PF02330">
    <property type="entry name" value="MAM33"/>
    <property type="match status" value="1"/>
</dbReference>
<keyword evidence="2" id="KW-1185">Reference proteome</keyword>
<dbReference type="HOGENOM" id="CLU_072692_0_1_1"/>
<dbReference type="OrthoDB" id="278212at2759"/>
<dbReference type="EMBL" id="HE650822">
    <property type="protein sequence ID" value="CCF56431.1"/>
    <property type="molecule type" value="Genomic_DNA"/>
</dbReference>
<dbReference type="KEGG" id="kaf:KAFR_0B01320"/>
<evidence type="ECO:0000313" key="2">
    <source>
        <dbReference type="Proteomes" id="UP000005220"/>
    </source>
</evidence>
<protein>
    <recommendedName>
        <fullName evidence="3">Mitochondrial acidic protein MAM33</fullName>
    </recommendedName>
</protein>
<dbReference type="PANTHER" id="PTHR10826:SF1">
    <property type="entry name" value="COMPLEMENT COMPONENT 1 Q SUBCOMPONENT-BINDING PROTEIN, MITOCHONDRIAL"/>
    <property type="match status" value="1"/>
</dbReference>
<gene>
    <name evidence="1" type="primary">KAFR0B01320</name>
    <name evidence="1" type="ORF">KAFR_0B01320</name>
</gene>
<evidence type="ECO:0008006" key="3">
    <source>
        <dbReference type="Google" id="ProtNLM"/>
    </source>
</evidence>
<dbReference type="PANTHER" id="PTHR10826">
    <property type="entry name" value="COMPLEMENT COMPONENT 1"/>
    <property type="match status" value="1"/>
</dbReference>
<dbReference type="InParanoid" id="H2APY1"/>
<dbReference type="Gene3D" id="3.10.280.10">
    <property type="entry name" value="Mitochondrial glycoprotein"/>
    <property type="match status" value="1"/>
</dbReference>
<dbReference type="GO" id="GO:0042256">
    <property type="term" value="P:cytosolic ribosome assembly"/>
    <property type="evidence" value="ECO:0007669"/>
    <property type="project" value="TreeGrafter"/>
</dbReference>
<organism evidence="1 2">
    <name type="scientific">Kazachstania africana (strain ATCC 22294 / BCRC 22015 / CBS 2517 / CECT 1963 / NBRC 1671 / NRRL Y-8276)</name>
    <name type="common">Yeast</name>
    <name type="synonym">Kluyveromyces africanus</name>
    <dbReference type="NCBI Taxonomy" id="1071382"/>
    <lineage>
        <taxon>Eukaryota</taxon>
        <taxon>Fungi</taxon>
        <taxon>Dikarya</taxon>
        <taxon>Ascomycota</taxon>
        <taxon>Saccharomycotina</taxon>
        <taxon>Saccharomycetes</taxon>
        <taxon>Saccharomycetales</taxon>
        <taxon>Saccharomycetaceae</taxon>
        <taxon>Kazachstania</taxon>
    </lineage>
</organism>
<dbReference type="AlphaFoldDB" id="H2APY1"/>
<dbReference type="STRING" id="1071382.H2APY1"/>
<dbReference type="GO" id="GO:0097177">
    <property type="term" value="F:mitochondrial ribosome binding"/>
    <property type="evidence" value="ECO:0007669"/>
    <property type="project" value="EnsemblFungi"/>
</dbReference>
<dbReference type="eggNOG" id="KOG2536">
    <property type="taxonomic scope" value="Eukaryota"/>
</dbReference>
<proteinExistence type="predicted"/>
<dbReference type="RefSeq" id="XP_003955566.1">
    <property type="nucleotide sequence ID" value="XM_003955517.1"/>
</dbReference>
<dbReference type="GeneID" id="13882655"/>